<evidence type="ECO:0000259" key="4">
    <source>
        <dbReference type="Pfam" id="PF01326"/>
    </source>
</evidence>
<dbReference type="InterPro" id="IPR051549">
    <property type="entry name" value="PEP_Utilizing_Enz"/>
</dbReference>
<comment type="caution">
    <text evidence="5">The sequence shown here is derived from an EMBL/GenBank/DDBJ whole genome shotgun (WGS) entry which is preliminary data.</text>
</comment>
<proteinExistence type="predicted"/>
<feature type="domain" description="Pyruvate phosphate dikinase AMP/ATP-binding" evidence="4">
    <location>
        <begin position="190"/>
        <end position="398"/>
    </location>
</feature>
<name>A0A931AHT4_9ACTN</name>
<reference evidence="5" key="1">
    <citation type="submission" date="2020-11" db="EMBL/GenBank/DDBJ databases">
        <title>Whole-genome analyses of Nonomuraea sp. K274.</title>
        <authorList>
            <person name="Veyisoglu A."/>
        </authorList>
    </citation>
    <scope>NUCLEOTIDE SEQUENCE</scope>
    <source>
        <strain evidence="5">K274</strain>
    </source>
</reference>
<dbReference type="Gene3D" id="2.70.40.10">
    <property type="match status" value="1"/>
</dbReference>
<keyword evidence="1" id="KW-0378">Hydrolase</keyword>
<dbReference type="CDD" id="cd07557">
    <property type="entry name" value="trimeric_dUTPase"/>
    <property type="match status" value="1"/>
</dbReference>
<dbReference type="PANTHER" id="PTHR43615">
    <property type="entry name" value="PHOSPHOENOLPYRUVATE SYNTHASE-RELATED"/>
    <property type="match status" value="1"/>
</dbReference>
<dbReference type="Pfam" id="PF00391">
    <property type="entry name" value="PEP-utilizers"/>
    <property type="match status" value="1"/>
</dbReference>
<dbReference type="PANTHER" id="PTHR43615:SF1">
    <property type="entry name" value="PPDK_N DOMAIN-CONTAINING PROTEIN"/>
    <property type="match status" value="1"/>
</dbReference>
<feature type="domain" description="PEP-utilising enzyme mobile" evidence="3">
    <location>
        <begin position="769"/>
        <end position="803"/>
    </location>
</feature>
<dbReference type="GO" id="GO:0008829">
    <property type="term" value="F:dCTP deaminase activity"/>
    <property type="evidence" value="ECO:0007669"/>
    <property type="project" value="InterPro"/>
</dbReference>
<sequence length="824" mass="87940">MILTGSEIEKEWAQGRITIEPFTPEQVNPNSYNFRLGKTLRVYSGETLSPRTPNEFIEIEIPDDGYVLEPGKLYLAHTIEVLGSDHYAPTFAARSSVARLGMFINLSASLGDIGYKGQWTLQLYTLNRIRVYAGLNIGQMMWWKPQGDVDLYHGKYQGATGPRSSDIYIDYDKQFARQRFPGLGASVSVAEVGPKFAALAASSREFSVPPAFCIPAGEFAGAVSPEQTAALADAFADLRATVGAFYTESLARIQSIGAQIRFPESARSLLRARLTEIFGDRADLRVAVRSSGLDEDADASSLAGVHHSVLNVSTFAGIVAAIEQCWASYYDAPGVAARLRADNYDASPRLAVIVQAMVQPTLAGVAFTGLEAADPERVVIEHVEGLADQFVAGVVVPVRTTSDEVAATPDSPLAEVVAVARALRDRRGHHVDVEWAADDSGVHLIQVRPLTATIDRPRAATEPVGQAVPMYVEEVPPTFHLGDVARLYGRYVAKRSSAYRLAAAHGAGTGSAWAIQFNGRGLHDEATVAGLQDVLRTGVASECVLDLGDQLRQIVLPKQDVLPCLAELAGARSGDAELRAVIIRDYLRGELGVISRKSGAGLVVEFTADGLMALNRGTAGGETIVIADLERPFDEPGNLTAAVGAEPLLPHLHTLARLTGAMYAKHGPVTLEWVLSAGRPYFVDYSVLGTDELVVSSEGAVLISPGTARGPLLRLEEDELLSRMSIGPAISIDASTSAAARDGMARILDKVLSLPERPIIHARLPYAALSVLIGHVAGFVFEQGSALGHLAILLRESGVPAVAVPGFVGDGEVIISDASVQRLP</sequence>
<evidence type="ECO:0000313" key="6">
    <source>
        <dbReference type="Proteomes" id="UP000605361"/>
    </source>
</evidence>
<dbReference type="GO" id="GO:0016301">
    <property type="term" value="F:kinase activity"/>
    <property type="evidence" value="ECO:0007669"/>
    <property type="project" value="InterPro"/>
</dbReference>
<organism evidence="5 6">
    <name type="scientific">Nonomuraea cypriaca</name>
    <dbReference type="NCBI Taxonomy" id="1187855"/>
    <lineage>
        <taxon>Bacteria</taxon>
        <taxon>Bacillati</taxon>
        <taxon>Actinomycetota</taxon>
        <taxon>Actinomycetes</taxon>
        <taxon>Streptosporangiales</taxon>
        <taxon>Streptosporangiaceae</taxon>
        <taxon>Nonomuraea</taxon>
    </lineage>
</organism>
<dbReference type="SUPFAM" id="SSF51283">
    <property type="entry name" value="dUTPase-like"/>
    <property type="match status" value="1"/>
</dbReference>
<dbReference type="SUPFAM" id="SSF56059">
    <property type="entry name" value="Glutathione synthetase ATP-binding domain-like"/>
    <property type="match status" value="1"/>
</dbReference>
<evidence type="ECO:0000256" key="2">
    <source>
        <dbReference type="ARBA" id="ARBA00023080"/>
    </source>
</evidence>
<dbReference type="GO" id="GO:0006229">
    <property type="term" value="P:dUTP biosynthetic process"/>
    <property type="evidence" value="ECO:0007669"/>
    <property type="project" value="InterPro"/>
</dbReference>
<dbReference type="Gene3D" id="3.30.1490.20">
    <property type="entry name" value="ATP-grasp fold, A domain"/>
    <property type="match status" value="1"/>
</dbReference>
<dbReference type="RefSeq" id="WP_195902115.1">
    <property type="nucleotide sequence ID" value="NZ_JADOGI010000267.1"/>
</dbReference>
<evidence type="ECO:0000256" key="1">
    <source>
        <dbReference type="ARBA" id="ARBA00022801"/>
    </source>
</evidence>
<dbReference type="Pfam" id="PF22769">
    <property type="entry name" value="DCD"/>
    <property type="match status" value="1"/>
</dbReference>
<evidence type="ECO:0000259" key="3">
    <source>
        <dbReference type="Pfam" id="PF00391"/>
    </source>
</evidence>
<dbReference type="InterPro" id="IPR008279">
    <property type="entry name" value="PEP-util_enz_mobile_dom"/>
</dbReference>
<dbReference type="Pfam" id="PF01326">
    <property type="entry name" value="PPDK_N"/>
    <property type="match status" value="1"/>
</dbReference>
<keyword evidence="6" id="KW-1185">Reference proteome</keyword>
<dbReference type="Proteomes" id="UP000605361">
    <property type="component" value="Unassembled WGS sequence"/>
</dbReference>
<dbReference type="InterPro" id="IPR036637">
    <property type="entry name" value="Phosphohistidine_dom_sf"/>
</dbReference>
<accession>A0A931AHT4</accession>
<dbReference type="Gene3D" id="3.30.470.20">
    <property type="entry name" value="ATP-grasp fold, B domain"/>
    <property type="match status" value="1"/>
</dbReference>
<dbReference type="InterPro" id="IPR011962">
    <property type="entry name" value="dCTP_deaminase"/>
</dbReference>
<dbReference type="EMBL" id="JADOGI010000267">
    <property type="protein sequence ID" value="MBF8193242.1"/>
    <property type="molecule type" value="Genomic_DNA"/>
</dbReference>
<gene>
    <name evidence="5" type="ORF">ITP53_47755</name>
</gene>
<dbReference type="InterPro" id="IPR013815">
    <property type="entry name" value="ATP_grasp_subdomain_1"/>
</dbReference>
<dbReference type="InterPro" id="IPR036157">
    <property type="entry name" value="dUTPase-like_sf"/>
</dbReference>
<dbReference type="GO" id="GO:0005524">
    <property type="term" value="F:ATP binding"/>
    <property type="evidence" value="ECO:0007669"/>
    <property type="project" value="InterPro"/>
</dbReference>
<dbReference type="InterPro" id="IPR033704">
    <property type="entry name" value="dUTPase_trimeric"/>
</dbReference>
<evidence type="ECO:0000313" key="5">
    <source>
        <dbReference type="EMBL" id="MBF8193242.1"/>
    </source>
</evidence>
<dbReference type="SUPFAM" id="SSF52009">
    <property type="entry name" value="Phosphohistidine domain"/>
    <property type="match status" value="1"/>
</dbReference>
<dbReference type="InterPro" id="IPR002192">
    <property type="entry name" value="PPDK_AMP/ATP-bd"/>
</dbReference>
<protein>
    <submittedName>
        <fullName evidence="5">Deoxycytidine triphosphate deaminase</fullName>
    </submittedName>
</protein>
<dbReference type="AlphaFoldDB" id="A0A931AHT4"/>
<keyword evidence="2" id="KW-0546">Nucleotide metabolism</keyword>